<name>A0A644VPW9_9ZZZZ</name>
<evidence type="ECO:0000313" key="1">
    <source>
        <dbReference type="EMBL" id="MPL93428.1"/>
    </source>
</evidence>
<dbReference type="AlphaFoldDB" id="A0A644VPW9"/>
<accession>A0A644VPW9</accession>
<evidence type="ECO:0008006" key="2">
    <source>
        <dbReference type="Google" id="ProtNLM"/>
    </source>
</evidence>
<sequence length="111" mass="12053">MTPISVEVIGYTFRPCGPFPCDADRSCGLTECFGRETLAFAFPALEKALKERFGDRVSVILTPLDEGVPERVVEMVRIDHPPLPIILVNGKVVPVGAVSVPRIAAYIEATL</sequence>
<proteinExistence type="predicted"/>
<organism evidence="1">
    <name type="scientific">bioreactor metagenome</name>
    <dbReference type="NCBI Taxonomy" id="1076179"/>
    <lineage>
        <taxon>unclassified sequences</taxon>
        <taxon>metagenomes</taxon>
        <taxon>ecological metagenomes</taxon>
    </lineage>
</organism>
<protein>
    <recommendedName>
        <fullName evidence="2">Thioredoxin-like fold domain-containing protein</fullName>
    </recommendedName>
</protein>
<reference evidence="1" key="1">
    <citation type="submission" date="2019-08" db="EMBL/GenBank/DDBJ databases">
        <authorList>
            <person name="Kucharzyk K."/>
            <person name="Murdoch R.W."/>
            <person name="Higgins S."/>
            <person name="Loffler F."/>
        </authorList>
    </citation>
    <scope>NUCLEOTIDE SEQUENCE</scope>
</reference>
<comment type="caution">
    <text evidence="1">The sequence shown here is derived from an EMBL/GenBank/DDBJ whole genome shotgun (WGS) entry which is preliminary data.</text>
</comment>
<gene>
    <name evidence="1" type="ORF">SDC9_39555</name>
</gene>
<dbReference type="EMBL" id="VSSQ01000392">
    <property type="protein sequence ID" value="MPL93428.1"/>
    <property type="molecule type" value="Genomic_DNA"/>
</dbReference>